<dbReference type="Proteomes" id="UP001195483">
    <property type="component" value="Unassembled WGS sequence"/>
</dbReference>
<feature type="domain" description="Cyclic nucleotide-binding" evidence="2">
    <location>
        <begin position="39"/>
        <end position="87"/>
    </location>
</feature>
<dbReference type="PANTHER" id="PTHR23011:SF28">
    <property type="entry name" value="CYCLIC NUCLEOTIDE-BINDING DOMAIN CONTAINING PROTEIN"/>
    <property type="match status" value="1"/>
</dbReference>
<dbReference type="InterPro" id="IPR014710">
    <property type="entry name" value="RmlC-like_jellyroll"/>
</dbReference>
<evidence type="ECO:0000259" key="2">
    <source>
        <dbReference type="PROSITE" id="PS50042"/>
    </source>
</evidence>
<reference evidence="3" key="1">
    <citation type="journal article" date="2021" name="Genome Biol. Evol.">
        <title>A High-Quality Reference Genome for a Parasitic Bivalve with Doubly Uniparental Inheritance (Bivalvia: Unionida).</title>
        <authorList>
            <person name="Smith C.H."/>
        </authorList>
    </citation>
    <scope>NUCLEOTIDE SEQUENCE</scope>
    <source>
        <strain evidence="3">CHS0354</strain>
    </source>
</reference>
<dbReference type="AlphaFoldDB" id="A0AAE0SZH0"/>
<dbReference type="PROSITE" id="PS00888">
    <property type="entry name" value="CNMP_BINDING_1"/>
    <property type="match status" value="1"/>
</dbReference>
<dbReference type="CDD" id="cd00038">
    <property type="entry name" value="CAP_ED"/>
    <property type="match status" value="1"/>
</dbReference>
<evidence type="ECO:0000313" key="4">
    <source>
        <dbReference type="Proteomes" id="UP001195483"/>
    </source>
</evidence>
<protein>
    <recommendedName>
        <fullName evidence="2">Cyclic nucleotide-binding domain-containing protein</fullName>
    </recommendedName>
</protein>
<dbReference type="PROSITE" id="PS50042">
    <property type="entry name" value="CNMP_BINDING_3"/>
    <property type="match status" value="2"/>
</dbReference>
<proteinExistence type="predicted"/>
<dbReference type="EMBL" id="JAEAOA010001632">
    <property type="protein sequence ID" value="KAK3600723.1"/>
    <property type="molecule type" value="Genomic_DNA"/>
</dbReference>
<evidence type="ECO:0000313" key="3">
    <source>
        <dbReference type="EMBL" id="KAK3600723.1"/>
    </source>
</evidence>
<feature type="domain" description="Cyclic nucleotide-binding" evidence="2">
    <location>
        <begin position="183"/>
        <end position="229"/>
    </location>
</feature>
<organism evidence="3 4">
    <name type="scientific">Potamilus streckersoni</name>
    <dbReference type="NCBI Taxonomy" id="2493646"/>
    <lineage>
        <taxon>Eukaryota</taxon>
        <taxon>Metazoa</taxon>
        <taxon>Spiralia</taxon>
        <taxon>Lophotrochozoa</taxon>
        <taxon>Mollusca</taxon>
        <taxon>Bivalvia</taxon>
        <taxon>Autobranchia</taxon>
        <taxon>Heteroconchia</taxon>
        <taxon>Palaeoheterodonta</taxon>
        <taxon>Unionida</taxon>
        <taxon>Unionoidea</taxon>
        <taxon>Unionidae</taxon>
        <taxon>Ambleminae</taxon>
        <taxon>Lampsilini</taxon>
        <taxon>Potamilus</taxon>
    </lineage>
</organism>
<name>A0AAE0SZH0_9BIVA</name>
<sequence>MASNKISDILVQFVTAPPDCRFERDLNIILPIIMMKAPCLKGLRTDIVVRLLQRASHRICHDDEIVVKQGEIGQDFFIIIRGSTSVYIDPKLENDNEDLPFQEEKSARSKKDKVEVKKSGPKKEQNLRYIGEDKQKEKKDEDELNEVENVEEETKDEDGDKDNLAIGKKDKKDYLYRKKFGNLVNTLGRYESFGELALLYPSNRRMASVIADDDTDLLVVTHDLFNTTLRKIEFQPQNRLDFWFQSLERGTICVLILTKIRPNWSKGRPTASVFDPMIGKRDFFAVCRKPHLNIVVVGYLVLAIVI</sequence>
<reference evidence="3" key="3">
    <citation type="submission" date="2023-05" db="EMBL/GenBank/DDBJ databases">
        <authorList>
            <person name="Smith C.H."/>
        </authorList>
    </citation>
    <scope>NUCLEOTIDE SEQUENCE</scope>
    <source>
        <strain evidence="3">CHS0354</strain>
        <tissue evidence="3">Mantle</tissue>
    </source>
</reference>
<dbReference type="PANTHER" id="PTHR23011">
    <property type="entry name" value="CYCLIC NUCLEOTIDE-BINDING DOMAIN CONTAINING PROTEIN"/>
    <property type="match status" value="1"/>
</dbReference>
<evidence type="ECO:0000256" key="1">
    <source>
        <dbReference type="SAM" id="MobiDB-lite"/>
    </source>
</evidence>
<feature type="compositionally biased region" description="Basic and acidic residues" evidence="1">
    <location>
        <begin position="102"/>
        <end position="141"/>
    </location>
</feature>
<keyword evidence="4" id="KW-1185">Reference proteome</keyword>
<comment type="caution">
    <text evidence="3">The sequence shown here is derived from an EMBL/GenBank/DDBJ whole genome shotgun (WGS) entry which is preliminary data.</text>
</comment>
<dbReference type="SUPFAM" id="SSF51206">
    <property type="entry name" value="cAMP-binding domain-like"/>
    <property type="match status" value="1"/>
</dbReference>
<dbReference type="Gene3D" id="2.60.120.10">
    <property type="entry name" value="Jelly Rolls"/>
    <property type="match status" value="1"/>
</dbReference>
<feature type="region of interest" description="Disordered" evidence="1">
    <location>
        <begin position="98"/>
        <end position="163"/>
    </location>
</feature>
<gene>
    <name evidence="3" type="ORF">CHS0354_027212</name>
</gene>
<dbReference type="InterPro" id="IPR018488">
    <property type="entry name" value="cNMP-bd_CS"/>
</dbReference>
<dbReference type="PRINTS" id="PR00103">
    <property type="entry name" value="CAMPKINASE"/>
</dbReference>
<feature type="compositionally biased region" description="Acidic residues" evidence="1">
    <location>
        <begin position="142"/>
        <end position="160"/>
    </location>
</feature>
<dbReference type="InterPro" id="IPR018490">
    <property type="entry name" value="cNMP-bd_dom_sf"/>
</dbReference>
<dbReference type="InterPro" id="IPR000595">
    <property type="entry name" value="cNMP-bd_dom"/>
</dbReference>
<accession>A0AAE0SZH0</accession>
<reference evidence="3" key="2">
    <citation type="journal article" date="2021" name="Genome Biol. Evol.">
        <title>Developing a high-quality reference genome for a parasitic bivalve with doubly uniparental inheritance (Bivalvia: Unionida).</title>
        <authorList>
            <person name="Smith C.H."/>
        </authorList>
    </citation>
    <scope>NUCLEOTIDE SEQUENCE</scope>
    <source>
        <strain evidence="3">CHS0354</strain>
        <tissue evidence="3">Mantle</tissue>
    </source>
</reference>